<keyword evidence="1" id="KW-0282">Flagellum</keyword>
<keyword evidence="1" id="KW-0969">Cilium</keyword>
<accession>A0A2C9CBJ8</accession>
<dbReference type="EMBL" id="LT934425">
    <property type="protein sequence ID" value="SOH03081.1"/>
    <property type="molecule type" value="Genomic_DNA"/>
</dbReference>
<evidence type="ECO:0000313" key="1">
    <source>
        <dbReference type="EMBL" id="SOH03081.1"/>
    </source>
</evidence>
<evidence type="ECO:0000313" key="2">
    <source>
        <dbReference type="Proteomes" id="UP000221734"/>
    </source>
</evidence>
<keyword evidence="2" id="KW-1185">Reference proteome</keyword>
<proteinExistence type="predicted"/>
<name>A0A2C9CBJ8_KUEST</name>
<protein>
    <submittedName>
        <fullName evidence="1">Strong similarity to flagellar biosynthesis protein FlhA</fullName>
    </submittedName>
</protein>
<dbReference type="KEGG" id="kst:KSMBR1_0567"/>
<organism evidence="1 2">
    <name type="scientific">Kuenenia stuttgartiensis</name>
    <dbReference type="NCBI Taxonomy" id="174633"/>
    <lineage>
        <taxon>Bacteria</taxon>
        <taxon>Pseudomonadati</taxon>
        <taxon>Planctomycetota</taxon>
        <taxon>Candidatus Brocadiia</taxon>
        <taxon>Candidatus Brocadiales</taxon>
        <taxon>Candidatus Brocadiaceae</taxon>
        <taxon>Candidatus Kuenenia</taxon>
    </lineage>
</organism>
<gene>
    <name evidence="1" type="primary">flhA_2</name>
    <name evidence="1" type="ORF">KSMBR1_0567</name>
</gene>
<dbReference type="Proteomes" id="UP000221734">
    <property type="component" value="Chromosome Kuenenia_stuttgartiensis_MBR1"/>
</dbReference>
<sequence length="43" mass="4536">MAHGELLTGSYLAIDSGAVTQKVNGIETLDPAYGFPPFGLPMR</sequence>
<dbReference type="AlphaFoldDB" id="A0A2C9CBJ8"/>
<reference evidence="2" key="1">
    <citation type="submission" date="2017-10" db="EMBL/GenBank/DDBJ databases">
        <authorList>
            <person name="Frank J."/>
        </authorList>
    </citation>
    <scope>NUCLEOTIDE SEQUENCE [LARGE SCALE GENOMIC DNA]</scope>
</reference>
<keyword evidence="1" id="KW-0966">Cell projection</keyword>